<comment type="subcellular location">
    <subcellularLocation>
        <location evidence="7">Cytoplasm</location>
    </subcellularLocation>
    <subcellularLocation>
        <location evidence="7">Preautophagosomal structure</location>
    </subcellularLocation>
</comment>
<dbReference type="InterPro" id="IPR032197">
    <property type="entry name" value="Atg7_N"/>
</dbReference>
<comment type="similarity">
    <text evidence="1 7">Belongs to the ATG7 family.</text>
</comment>
<dbReference type="AlphaFoldDB" id="A0A8B7N2J7"/>
<evidence type="ECO:0000256" key="6">
    <source>
        <dbReference type="PIRSR" id="PIRSR606285-1"/>
    </source>
</evidence>
<evidence type="ECO:0000259" key="8">
    <source>
        <dbReference type="Pfam" id="PF00899"/>
    </source>
</evidence>
<organism evidence="10 11">
    <name type="scientific">Hyalella azteca</name>
    <name type="common">Amphipod</name>
    <dbReference type="NCBI Taxonomy" id="294128"/>
    <lineage>
        <taxon>Eukaryota</taxon>
        <taxon>Metazoa</taxon>
        <taxon>Ecdysozoa</taxon>
        <taxon>Arthropoda</taxon>
        <taxon>Crustacea</taxon>
        <taxon>Multicrustacea</taxon>
        <taxon>Malacostraca</taxon>
        <taxon>Eumalacostraca</taxon>
        <taxon>Peracarida</taxon>
        <taxon>Amphipoda</taxon>
        <taxon>Senticaudata</taxon>
        <taxon>Talitrida</taxon>
        <taxon>Talitroidea</taxon>
        <taxon>Hyalellidae</taxon>
        <taxon>Hyalella</taxon>
    </lineage>
</organism>
<evidence type="ECO:0000256" key="4">
    <source>
        <dbReference type="ARBA" id="ARBA00022927"/>
    </source>
</evidence>
<evidence type="ECO:0000256" key="2">
    <source>
        <dbReference type="ARBA" id="ARBA00017647"/>
    </source>
</evidence>
<gene>
    <name evidence="11 12 13" type="primary">LOC108665783</name>
</gene>
<evidence type="ECO:0000313" key="13">
    <source>
        <dbReference type="RefSeq" id="XP_047737065.1"/>
    </source>
</evidence>
<dbReference type="CTD" id="10533"/>
<dbReference type="InterPro" id="IPR042522">
    <property type="entry name" value="Atg7_N_1"/>
</dbReference>
<dbReference type="InterPro" id="IPR000594">
    <property type="entry name" value="ThiF_NAD_FAD-bd"/>
</dbReference>
<dbReference type="GeneID" id="108665783"/>
<comment type="subunit">
    <text evidence="7">Homodimer.</text>
</comment>
<dbReference type="Gene3D" id="3.40.140.70">
    <property type="entry name" value="Ubiquitin-like modifier-activating enzyme ATG7 N-terminal domain"/>
    <property type="match status" value="1"/>
</dbReference>
<dbReference type="RefSeq" id="XP_018008072.1">
    <property type="nucleotide sequence ID" value="XM_018152583.2"/>
</dbReference>
<dbReference type="Proteomes" id="UP000694843">
    <property type="component" value="Unplaced"/>
</dbReference>
<proteinExistence type="inferred from homology"/>
<dbReference type="GO" id="GO:0000407">
    <property type="term" value="C:phagophore assembly site"/>
    <property type="evidence" value="ECO:0007669"/>
    <property type="project" value="UniProtKB-SubCell"/>
</dbReference>
<feature type="domain" description="THIF-type NAD/FAD binding fold" evidence="8">
    <location>
        <begin position="335"/>
        <end position="584"/>
    </location>
</feature>
<dbReference type="GO" id="GO:0034727">
    <property type="term" value="P:piecemeal microautophagy of the nucleus"/>
    <property type="evidence" value="ECO:0007669"/>
    <property type="project" value="TreeGrafter"/>
</dbReference>
<evidence type="ECO:0000256" key="3">
    <source>
        <dbReference type="ARBA" id="ARBA00022448"/>
    </source>
</evidence>
<evidence type="ECO:0000256" key="7">
    <source>
        <dbReference type="RuleBase" id="RU366022"/>
    </source>
</evidence>
<reference evidence="11 12" key="1">
    <citation type="submission" date="2025-04" db="UniProtKB">
        <authorList>
            <consortium name="RefSeq"/>
        </authorList>
    </citation>
    <scope>IDENTIFICATION</scope>
    <source>
        <tissue evidence="11 12">Whole organism</tissue>
    </source>
</reference>
<keyword evidence="7" id="KW-0963">Cytoplasm</keyword>
<dbReference type="RefSeq" id="XP_047737064.1">
    <property type="nucleotide sequence ID" value="XM_047881108.1"/>
</dbReference>
<evidence type="ECO:0000256" key="1">
    <source>
        <dbReference type="ARBA" id="ARBA00010931"/>
    </source>
</evidence>
<keyword evidence="3 7" id="KW-0813">Transport</keyword>
<dbReference type="PANTHER" id="PTHR10953:SF3">
    <property type="entry name" value="UBIQUITIN-LIKE MODIFIER-ACTIVATING ENZYME ATG7"/>
    <property type="match status" value="1"/>
</dbReference>
<dbReference type="GO" id="GO:0006995">
    <property type="term" value="P:cellular response to nitrogen starvation"/>
    <property type="evidence" value="ECO:0007669"/>
    <property type="project" value="TreeGrafter"/>
</dbReference>
<dbReference type="SUPFAM" id="SSF69572">
    <property type="entry name" value="Activating enzymes of the ubiquitin-like proteins"/>
    <property type="match status" value="1"/>
</dbReference>
<dbReference type="FunFam" id="3.40.50.720:FF:000243">
    <property type="entry name" value="Ubiquitin-like modifier-activating enzyme ATG7"/>
    <property type="match status" value="1"/>
</dbReference>
<evidence type="ECO:0000313" key="11">
    <source>
        <dbReference type="RefSeq" id="XP_018008072.1"/>
    </source>
</evidence>
<dbReference type="InterPro" id="IPR006285">
    <property type="entry name" value="Atg7"/>
</dbReference>
<protein>
    <recommendedName>
        <fullName evidence="2 7">Ubiquitin-like modifier-activating enzyme ATG7</fullName>
    </recommendedName>
    <alternativeName>
        <fullName evidence="7">Autophagy-related protein 7</fullName>
    </alternativeName>
</protein>
<dbReference type="InterPro" id="IPR035985">
    <property type="entry name" value="Ubiquitin-activating_enz"/>
</dbReference>
<evidence type="ECO:0000259" key="9">
    <source>
        <dbReference type="Pfam" id="PF16420"/>
    </source>
</evidence>
<evidence type="ECO:0000256" key="5">
    <source>
        <dbReference type="ARBA" id="ARBA00023006"/>
    </source>
</evidence>
<sequence>MALVPACVGTQLKYAPFASSVDVGFWYTFNKKKLEEYKLNTDPVCLRGGYVNTEDQGQAPRLSILYSAFARPANETSSPGMFSCPGVLLHTNTVEEFKSCNRKELLNSIADERLYQHMLSGKALDEPQILATFIVHLFADLKKYHYIYWFAFPAFISHKETIEEPIKTLEECWTKEQMEIFTQGYLTIESDVNPGFFVLEQPSEECFCFHPLRDYGKLLEEQRQVCLGVADPSSIGGVPGWPLRNLLTLAHLQWPSHSSHKVLCLRMSVRRGERSVSHSLIFRVRLEPRENATDLTPCVGWEKDGAGNLAPIKLDLSASMDPEKVCDSACELTLQLMRWRVAPALDTHALQKTRCLLLGAGTLGCNVARALMGWGMMHFTFVDSGHVSYSNPVRQSLYSFSDCLGGGQLKAVAAARALKLIRPSVISEGVVLTIPMPGHPPGRHQEQVAVSAVERLQQLIADHDVVFLLTDSRESRWLPALIGASMNKIVITAALGFDSFVVIRHGSKPNHGAAVESCTDLIDYSCKLVPGRHLGCYFCNDVAVPGNSQEDRTLDQQCTVTRPGVSLMAAAQAAELLASLLQHPLRHDAPSGLGSTEGVLGAVPHSVRMFLSSQQLLTPTSPAFKQCSACGQQILAAYEREGTNLILKVLNSSKHLGEVSGIAQLKVPLFGEDLSDSLSETFSISDEEAS</sequence>
<feature type="domain" description="Ubiquitin-like modifier-activating enzyme Atg7 N-terminal" evidence="9">
    <location>
        <begin position="12"/>
        <end position="320"/>
    </location>
</feature>
<dbReference type="GO" id="GO:0019778">
    <property type="term" value="F:Atg12 activating enzyme activity"/>
    <property type="evidence" value="ECO:0007669"/>
    <property type="project" value="TreeGrafter"/>
</dbReference>
<feature type="active site" description="Glycyl thioester intermediate" evidence="6">
    <location>
        <position position="558"/>
    </location>
</feature>
<dbReference type="PANTHER" id="PTHR10953">
    <property type="entry name" value="UBIQUITIN-ACTIVATING ENZYME E1"/>
    <property type="match status" value="1"/>
</dbReference>
<dbReference type="Gene3D" id="3.40.140.100">
    <property type="entry name" value="Ubiquitin-like modifier-activating enzyme ATG7 C-terminal domain"/>
    <property type="match status" value="1"/>
</dbReference>
<dbReference type="GO" id="GO:0000422">
    <property type="term" value="P:autophagy of mitochondrion"/>
    <property type="evidence" value="ECO:0007669"/>
    <property type="project" value="TreeGrafter"/>
</dbReference>
<dbReference type="InterPro" id="IPR042523">
    <property type="entry name" value="Atg7_N_2"/>
</dbReference>
<dbReference type="OrthoDB" id="338614at2759"/>
<dbReference type="RefSeq" id="XP_047737065.1">
    <property type="nucleotide sequence ID" value="XM_047881109.1"/>
</dbReference>
<name>A0A8B7N2J7_HYAAZ</name>
<dbReference type="GO" id="GO:0032446">
    <property type="term" value="P:protein modification by small protein conjugation"/>
    <property type="evidence" value="ECO:0007669"/>
    <property type="project" value="TreeGrafter"/>
</dbReference>
<keyword evidence="5 7" id="KW-0072">Autophagy</keyword>
<dbReference type="GO" id="GO:0015031">
    <property type="term" value="P:protein transport"/>
    <property type="evidence" value="ECO:0007669"/>
    <property type="project" value="UniProtKB-UniRule"/>
</dbReference>
<dbReference type="Pfam" id="PF00899">
    <property type="entry name" value="ThiF"/>
    <property type="match status" value="1"/>
</dbReference>
<keyword evidence="7" id="KW-0833">Ubl conjugation pathway</keyword>
<dbReference type="Pfam" id="PF16420">
    <property type="entry name" value="ATG7_N"/>
    <property type="match status" value="1"/>
</dbReference>
<evidence type="ECO:0000313" key="12">
    <source>
        <dbReference type="RefSeq" id="XP_047737064.1"/>
    </source>
</evidence>
<dbReference type="GO" id="GO:0019779">
    <property type="term" value="F:Atg8 activating enzyme activity"/>
    <property type="evidence" value="ECO:0007669"/>
    <property type="project" value="TreeGrafter"/>
</dbReference>
<dbReference type="GO" id="GO:0000045">
    <property type="term" value="P:autophagosome assembly"/>
    <property type="evidence" value="ECO:0007669"/>
    <property type="project" value="TreeGrafter"/>
</dbReference>
<dbReference type="Gene3D" id="3.40.50.720">
    <property type="entry name" value="NAD(P)-binding Rossmann-like Domain"/>
    <property type="match status" value="1"/>
</dbReference>
<comment type="function">
    <text evidence="7">E1-like activating enzyme involved in the 2 ubiquitin-like systems required for autophagy.</text>
</comment>
<keyword evidence="4 7" id="KW-0653">Protein transport</keyword>
<dbReference type="NCBIfam" id="TIGR01381">
    <property type="entry name" value="E1_like_apg7"/>
    <property type="match status" value="1"/>
</dbReference>
<accession>A0A8B7N2J7</accession>
<keyword evidence="10" id="KW-1185">Reference proteome</keyword>
<evidence type="ECO:0000313" key="10">
    <source>
        <dbReference type="Proteomes" id="UP000694843"/>
    </source>
</evidence>
<dbReference type="InterPro" id="IPR045886">
    <property type="entry name" value="ThiF/MoeB/HesA"/>
</dbReference>